<feature type="binding site" evidence="6">
    <location>
        <position position="84"/>
    </location>
    <ligand>
        <name>S-adenosyl-L-methionine</name>
        <dbReference type="ChEBI" id="CHEBI:59789"/>
    </ligand>
</feature>
<dbReference type="InterPro" id="IPR022642">
    <property type="entry name" value="CheR_C"/>
</dbReference>
<dbReference type="PIRSF" id="PIRSF000410">
    <property type="entry name" value="CheR"/>
    <property type="match status" value="1"/>
</dbReference>
<dbReference type="InterPro" id="IPR000780">
    <property type="entry name" value="CheR_MeTrfase"/>
</dbReference>
<dbReference type="InterPro" id="IPR026024">
    <property type="entry name" value="Chemotaxis_MeTrfase_CheR"/>
</dbReference>
<dbReference type="Proteomes" id="UP000886339">
    <property type="component" value="Unassembled WGS sequence"/>
</dbReference>
<name>A0A831RVC5_9GAMM</name>
<evidence type="ECO:0000256" key="5">
    <source>
        <dbReference type="PIRNR" id="PIRNR000410"/>
    </source>
</evidence>
<dbReference type="InterPro" id="IPR029063">
    <property type="entry name" value="SAM-dependent_MTases_sf"/>
</dbReference>
<feature type="binding site" evidence="6">
    <location>
        <position position="154"/>
    </location>
    <ligand>
        <name>S-adenosyl-L-methionine</name>
        <dbReference type="ChEBI" id="CHEBI:59789"/>
    </ligand>
</feature>
<feature type="binding site" evidence="6">
    <location>
        <position position="128"/>
    </location>
    <ligand>
        <name>S-adenosyl-L-methionine</name>
        <dbReference type="ChEBI" id="CHEBI:59789"/>
    </ligand>
</feature>
<comment type="function">
    <text evidence="5">Methylation of the membrane-bound methyl-accepting chemotaxis proteins (MCP) to form gamma-glutamyl methyl ester residues in MCP.</text>
</comment>
<protein>
    <recommendedName>
        <fullName evidence="5">Chemotaxis protein methyltransferase</fullName>
        <ecNumber evidence="5">2.1.1.80</ecNumber>
    </recommendedName>
</protein>
<reference evidence="8" key="1">
    <citation type="journal article" date="2020" name="mSystems">
        <title>Genome- and Community-Level Interaction Insights into Carbon Utilization and Element Cycling Functions of Hydrothermarchaeota in Hydrothermal Sediment.</title>
        <authorList>
            <person name="Zhou Z."/>
            <person name="Liu Y."/>
            <person name="Xu W."/>
            <person name="Pan J."/>
            <person name="Luo Z.H."/>
            <person name="Li M."/>
        </authorList>
    </citation>
    <scope>NUCLEOTIDE SEQUENCE [LARGE SCALE GENOMIC DNA]</scope>
    <source>
        <strain evidence="8">HyVt-458</strain>
    </source>
</reference>
<feature type="binding site" evidence="6">
    <location>
        <position position="86"/>
    </location>
    <ligand>
        <name>S-adenosyl-L-methionine</name>
        <dbReference type="ChEBI" id="CHEBI:59789"/>
    </ligand>
</feature>
<dbReference type="SMART" id="SM00138">
    <property type="entry name" value="MeTrc"/>
    <property type="match status" value="1"/>
</dbReference>
<evidence type="ECO:0000256" key="3">
    <source>
        <dbReference type="ARBA" id="ARBA00022679"/>
    </source>
</evidence>
<evidence type="ECO:0000259" key="7">
    <source>
        <dbReference type="PROSITE" id="PS50123"/>
    </source>
</evidence>
<dbReference type="SUPFAM" id="SSF47757">
    <property type="entry name" value="Chemotaxis receptor methyltransferase CheR, N-terminal domain"/>
    <property type="match status" value="1"/>
</dbReference>
<dbReference type="Gene3D" id="1.10.155.10">
    <property type="entry name" value="Chemotaxis receptor methyltransferase CheR, N-terminal domain"/>
    <property type="match status" value="1"/>
</dbReference>
<dbReference type="Pfam" id="PF01739">
    <property type="entry name" value="CheR"/>
    <property type="match status" value="1"/>
</dbReference>
<feature type="binding site" evidence="6">
    <location>
        <position position="90"/>
    </location>
    <ligand>
        <name>S-adenosyl-L-methionine</name>
        <dbReference type="ChEBI" id="CHEBI:59789"/>
    </ligand>
</feature>
<evidence type="ECO:0000256" key="2">
    <source>
        <dbReference type="ARBA" id="ARBA00022603"/>
    </source>
</evidence>
<dbReference type="AlphaFoldDB" id="A0A831RVC5"/>
<keyword evidence="2 5" id="KW-0489">Methyltransferase</keyword>
<dbReference type="GO" id="GO:0032259">
    <property type="term" value="P:methylation"/>
    <property type="evidence" value="ECO:0007669"/>
    <property type="project" value="UniProtKB-KW"/>
</dbReference>
<evidence type="ECO:0000256" key="6">
    <source>
        <dbReference type="PIRSR" id="PIRSR000410-1"/>
    </source>
</evidence>
<sequence length="284" mass="32893">MSGSAARSARQGFEFTDQDFSRLRELVYQHTGIRMADNRRDLIYGRLSRRLRALGLHSFGSYCRLIEDGHGDELEAFTNAVTTNLTAFFREAHHFDYLADTLIPDLMKRNRDSRRIRLWSAGCSTGEEPYTLAMMLRENIPDIHNWDVRILATDLDSEVLAKAAAGIYEQQNIQRVLGDRLQRWFRKGTGIHKGKAKVLSELQELIAFRKLNLMESWPMKGPFDVIFCRNVLIYFDKPTQKKLFERFAGILVQEGHLFIGHSESPMDLTDRFTLIGQSIYKKNR</sequence>
<dbReference type="SUPFAM" id="SSF53335">
    <property type="entry name" value="S-adenosyl-L-methionine-dependent methyltransferases"/>
    <property type="match status" value="1"/>
</dbReference>
<dbReference type="PANTHER" id="PTHR24422">
    <property type="entry name" value="CHEMOTAXIS PROTEIN METHYLTRANSFERASE"/>
    <property type="match status" value="1"/>
</dbReference>
<dbReference type="Pfam" id="PF03705">
    <property type="entry name" value="CheR_N"/>
    <property type="match status" value="1"/>
</dbReference>
<keyword evidence="4 5" id="KW-0949">S-adenosyl-L-methionine</keyword>
<dbReference type="EMBL" id="DRLF01000269">
    <property type="protein sequence ID" value="HEC06712.1"/>
    <property type="molecule type" value="Genomic_DNA"/>
</dbReference>
<feature type="binding site" evidence="6">
    <location>
        <begin position="212"/>
        <end position="213"/>
    </location>
    <ligand>
        <name>S-adenosyl-L-methionine</name>
        <dbReference type="ChEBI" id="CHEBI:59789"/>
    </ligand>
</feature>
<gene>
    <name evidence="8" type="ORF">ENJ12_07665</name>
</gene>
<dbReference type="PANTHER" id="PTHR24422:SF19">
    <property type="entry name" value="CHEMOTAXIS PROTEIN METHYLTRANSFERASE"/>
    <property type="match status" value="1"/>
</dbReference>
<evidence type="ECO:0000256" key="4">
    <source>
        <dbReference type="ARBA" id="ARBA00022691"/>
    </source>
</evidence>
<evidence type="ECO:0000256" key="1">
    <source>
        <dbReference type="ARBA" id="ARBA00001541"/>
    </source>
</evidence>
<evidence type="ECO:0000313" key="8">
    <source>
        <dbReference type="EMBL" id="HEC06712.1"/>
    </source>
</evidence>
<dbReference type="Gene3D" id="3.40.50.150">
    <property type="entry name" value="Vaccinia Virus protein VP39"/>
    <property type="match status" value="1"/>
</dbReference>
<comment type="catalytic activity">
    <reaction evidence="1 5">
        <text>L-glutamyl-[protein] + S-adenosyl-L-methionine = [protein]-L-glutamate 5-O-methyl ester + S-adenosyl-L-homocysteine</text>
        <dbReference type="Rhea" id="RHEA:24452"/>
        <dbReference type="Rhea" id="RHEA-COMP:10208"/>
        <dbReference type="Rhea" id="RHEA-COMP:10311"/>
        <dbReference type="ChEBI" id="CHEBI:29973"/>
        <dbReference type="ChEBI" id="CHEBI:57856"/>
        <dbReference type="ChEBI" id="CHEBI:59789"/>
        <dbReference type="ChEBI" id="CHEBI:82795"/>
        <dbReference type="EC" id="2.1.1.80"/>
    </reaction>
</comment>
<comment type="caution">
    <text evidence="8">The sequence shown here is derived from an EMBL/GenBank/DDBJ whole genome shotgun (WGS) entry which is preliminary data.</text>
</comment>
<feature type="domain" description="CheR-type methyltransferase" evidence="7">
    <location>
        <begin position="8"/>
        <end position="284"/>
    </location>
</feature>
<proteinExistence type="predicted"/>
<accession>A0A831RVC5</accession>
<dbReference type="InterPro" id="IPR050903">
    <property type="entry name" value="Bact_Chemotaxis_MeTrfase"/>
</dbReference>
<dbReference type="InterPro" id="IPR022641">
    <property type="entry name" value="CheR_N"/>
</dbReference>
<keyword evidence="3 5" id="KW-0808">Transferase</keyword>
<feature type="binding site" evidence="6">
    <location>
        <begin position="229"/>
        <end position="230"/>
    </location>
    <ligand>
        <name>S-adenosyl-L-methionine</name>
        <dbReference type="ChEBI" id="CHEBI:59789"/>
    </ligand>
</feature>
<organism evidence="8">
    <name type="scientific">Thiolapillus brandeum</name>
    <dbReference type="NCBI Taxonomy" id="1076588"/>
    <lineage>
        <taxon>Bacteria</taxon>
        <taxon>Pseudomonadati</taxon>
        <taxon>Pseudomonadota</taxon>
        <taxon>Gammaproteobacteria</taxon>
        <taxon>Chromatiales</taxon>
        <taxon>Sedimenticolaceae</taxon>
        <taxon>Thiolapillus</taxon>
    </lineage>
</organism>
<dbReference type="GO" id="GO:0008983">
    <property type="term" value="F:protein-glutamate O-methyltransferase activity"/>
    <property type="evidence" value="ECO:0007669"/>
    <property type="project" value="UniProtKB-EC"/>
</dbReference>
<dbReference type="PRINTS" id="PR00996">
    <property type="entry name" value="CHERMTFRASE"/>
</dbReference>
<dbReference type="InterPro" id="IPR036804">
    <property type="entry name" value="CheR_N_sf"/>
</dbReference>
<dbReference type="EC" id="2.1.1.80" evidence="5"/>
<dbReference type="PROSITE" id="PS50123">
    <property type="entry name" value="CHER"/>
    <property type="match status" value="1"/>
</dbReference>